<name>A0A848H414_9BURK</name>
<accession>A0A848H414</accession>
<proteinExistence type="predicted"/>
<dbReference type="EMBL" id="JABBFX010000001">
    <property type="protein sequence ID" value="NML43383.1"/>
    <property type="molecule type" value="Genomic_DNA"/>
</dbReference>
<dbReference type="PANTHER" id="PTHR33164:SF104">
    <property type="entry name" value="TRANSCRIPTIONAL REGULATORY PROTEIN"/>
    <property type="match status" value="1"/>
</dbReference>
<dbReference type="PANTHER" id="PTHR33164">
    <property type="entry name" value="TRANSCRIPTIONAL REGULATOR, MARR FAMILY"/>
    <property type="match status" value="1"/>
</dbReference>
<evidence type="ECO:0000313" key="2">
    <source>
        <dbReference type="EMBL" id="NML43383.1"/>
    </source>
</evidence>
<dbReference type="PROSITE" id="PS50995">
    <property type="entry name" value="HTH_MARR_2"/>
    <property type="match status" value="1"/>
</dbReference>
<comment type="caution">
    <text evidence="2">The sequence shown here is derived from an EMBL/GenBank/DDBJ whole genome shotgun (WGS) entry which is preliminary data.</text>
</comment>
<evidence type="ECO:0000313" key="3">
    <source>
        <dbReference type="Proteomes" id="UP000541185"/>
    </source>
</evidence>
<dbReference type="InterPro" id="IPR039422">
    <property type="entry name" value="MarR/SlyA-like"/>
</dbReference>
<gene>
    <name evidence="2" type="ORF">HHL11_06440</name>
</gene>
<sequence length="142" mass="16326">MTSATEPLDKPRLEQLSLFRYQLRRFLRFSEDAARDAGITSQQYQLLLHTQGFQDRDWATIGELAERLQTQHHSAAALATRCEELGLVQRRPHEFDGRFVEVHLTPEGRAYLDRIAAQHASEISALAEVVERTRSQARKRKG</sequence>
<dbReference type="AlphaFoldDB" id="A0A848H414"/>
<reference evidence="2 3" key="1">
    <citation type="submission" date="2020-04" db="EMBL/GenBank/DDBJ databases">
        <title>Ramlibacter sp. G-1-2-2 isolated from soil.</title>
        <authorList>
            <person name="Dahal R.H."/>
        </authorList>
    </citation>
    <scope>NUCLEOTIDE SEQUENCE [LARGE SCALE GENOMIC DNA]</scope>
    <source>
        <strain evidence="2 3">G-1-2-2</strain>
    </source>
</reference>
<dbReference type="GO" id="GO:0003700">
    <property type="term" value="F:DNA-binding transcription factor activity"/>
    <property type="evidence" value="ECO:0007669"/>
    <property type="project" value="InterPro"/>
</dbReference>
<organism evidence="2 3">
    <name type="scientific">Ramlibacter agri</name>
    <dbReference type="NCBI Taxonomy" id="2728837"/>
    <lineage>
        <taxon>Bacteria</taxon>
        <taxon>Pseudomonadati</taxon>
        <taxon>Pseudomonadota</taxon>
        <taxon>Betaproteobacteria</taxon>
        <taxon>Burkholderiales</taxon>
        <taxon>Comamonadaceae</taxon>
        <taxon>Ramlibacter</taxon>
    </lineage>
</organism>
<dbReference type="Gene3D" id="1.10.10.10">
    <property type="entry name" value="Winged helix-like DNA-binding domain superfamily/Winged helix DNA-binding domain"/>
    <property type="match status" value="1"/>
</dbReference>
<dbReference type="GO" id="GO:0006950">
    <property type="term" value="P:response to stress"/>
    <property type="evidence" value="ECO:0007669"/>
    <property type="project" value="TreeGrafter"/>
</dbReference>
<dbReference type="SMART" id="SM00347">
    <property type="entry name" value="HTH_MARR"/>
    <property type="match status" value="1"/>
</dbReference>
<dbReference type="SUPFAM" id="SSF46785">
    <property type="entry name" value="Winged helix' DNA-binding domain"/>
    <property type="match status" value="1"/>
</dbReference>
<feature type="domain" description="HTH marR-type" evidence="1">
    <location>
        <begin position="1"/>
        <end position="142"/>
    </location>
</feature>
<evidence type="ECO:0000259" key="1">
    <source>
        <dbReference type="PROSITE" id="PS50995"/>
    </source>
</evidence>
<dbReference type="InterPro" id="IPR036390">
    <property type="entry name" value="WH_DNA-bd_sf"/>
</dbReference>
<keyword evidence="3" id="KW-1185">Reference proteome</keyword>
<protein>
    <submittedName>
        <fullName evidence="2">MarR family transcriptional regulator</fullName>
    </submittedName>
</protein>
<dbReference type="InterPro" id="IPR036388">
    <property type="entry name" value="WH-like_DNA-bd_sf"/>
</dbReference>
<dbReference type="Pfam" id="PF12802">
    <property type="entry name" value="MarR_2"/>
    <property type="match status" value="1"/>
</dbReference>
<dbReference type="Proteomes" id="UP000541185">
    <property type="component" value="Unassembled WGS sequence"/>
</dbReference>
<dbReference type="InterPro" id="IPR000835">
    <property type="entry name" value="HTH_MarR-typ"/>
</dbReference>
<dbReference type="RefSeq" id="WP_169417592.1">
    <property type="nucleotide sequence ID" value="NZ_JABBFX010000001.1"/>
</dbReference>